<dbReference type="GO" id="GO:0004853">
    <property type="term" value="F:uroporphyrinogen decarboxylase activity"/>
    <property type="evidence" value="ECO:0007669"/>
    <property type="project" value="InterPro"/>
</dbReference>
<dbReference type="OrthoDB" id="2135496at2"/>
<dbReference type="STRING" id="561720.SAMN06275492_10267"/>
<reference evidence="3" key="1">
    <citation type="submission" date="2017-04" db="EMBL/GenBank/DDBJ databases">
        <authorList>
            <person name="Varghese N."/>
            <person name="Submissions S."/>
        </authorList>
    </citation>
    <scope>NUCLEOTIDE SEQUENCE [LARGE SCALE GENOMIC DNA]</scope>
    <source>
        <strain evidence="3">USBA 82</strain>
    </source>
</reference>
<sequence length="280" mass="30623">MRACPVNAKGPVPEPLASRFPFPEVHTDGAIMADLAIAIKELKGDVYCSVPFCSTVESEALGAKVKLGDHTSTPLIRENPWNSLDEVSMLEWDPQRGRMGEVMRALSILGDRGLSTAFKLTGPFTTMMNLVEPRGLFKAIRKDRDAVQGLLRSISAYSLACAQEAVTRGVSVISLAESSATTDLVGPKVFSDLVGPEIMELMEAMTLIPGDWSGHLCGRLSTSLEEGGFIEVNRIDTGRGRYGDNLEKLRKEGVRWFCHSCISMTPKETSQAWTFRAKKV</sequence>
<evidence type="ECO:0000313" key="3">
    <source>
        <dbReference type="Proteomes" id="UP000193355"/>
    </source>
</evidence>
<organism evidence="2 3">
    <name type="scientific">Dethiosulfovibrio salsuginis</name>
    <dbReference type="NCBI Taxonomy" id="561720"/>
    <lineage>
        <taxon>Bacteria</taxon>
        <taxon>Thermotogati</taxon>
        <taxon>Synergistota</taxon>
        <taxon>Synergistia</taxon>
        <taxon>Synergistales</taxon>
        <taxon>Dethiosulfovibrionaceae</taxon>
        <taxon>Dethiosulfovibrio</taxon>
    </lineage>
</organism>
<dbReference type="GO" id="GO:0006779">
    <property type="term" value="P:porphyrin-containing compound biosynthetic process"/>
    <property type="evidence" value="ECO:0007669"/>
    <property type="project" value="InterPro"/>
</dbReference>
<keyword evidence="2" id="KW-0489">Methyltransferase</keyword>
<accession>A0A1X7IJ05</accession>
<dbReference type="PANTHER" id="PTHR47099:SF1">
    <property type="entry name" value="METHYLCOBAMIDE:COM METHYLTRANSFERASE MTBA"/>
    <property type="match status" value="1"/>
</dbReference>
<dbReference type="SUPFAM" id="SSF51726">
    <property type="entry name" value="UROD/MetE-like"/>
    <property type="match status" value="1"/>
</dbReference>
<name>A0A1X7IJ05_9BACT</name>
<dbReference type="Pfam" id="PF01208">
    <property type="entry name" value="URO-D"/>
    <property type="match status" value="1"/>
</dbReference>
<dbReference type="InterPro" id="IPR038071">
    <property type="entry name" value="UROD/MetE-like_sf"/>
</dbReference>
<dbReference type="GO" id="GO:0008168">
    <property type="term" value="F:methyltransferase activity"/>
    <property type="evidence" value="ECO:0007669"/>
    <property type="project" value="UniProtKB-KW"/>
</dbReference>
<evidence type="ECO:0000313" key="2">
    <source>
        <dbReference type="EMBL" id="SMG14275.1"/>
    </source>
</evidence>
<evidence type="ECO:0000259" key="1">
    <source>
        <dbReference type="Pfam" id="PF01208"/>
    </source>
</evidence>
<dbReference type="Gene3D" id="3.20.20.210">
    <property type="match status" value="1"/>
</dbReference>
<protein>
    <submittedName>
        <fullName evidence="2">[methyl-Co(III) methanol-specific corrinoid protein]:coenzyme M methyltransferase</fullName>
    </submittedName>
</protein>
<dbReference type="GO" id="GO:0032259">
    <property type="term" value="P:methylation"/>
    <property type="evidence" value="ECO:0007669"/>
    <property type="project" value="UniProtKB-KW"/>
</dbReference>
<dbReference type="InterPro" id="IPR000257">
    <property type="entry name" value="Uroporphyrinogen_deCOase"/>
</dbReference>
<dbReference type="Proteomes" id="UP000193355">
    <property type="component" value="Unassembled WGS sequence"/>
</dbReference>
<dbReference type="EMBL" id="FXBB01000002">
    <property type="protein sequence ID" value="SMG14275.1"/>
    <property type="molecule type" value="Genomic_DNA"/>
</dbReference>
<dbReference type="PANTHER" id="PTHR47099">
    <property type="entry name" value="METHYLCOBAMIDE:COM METHYLTRANSFERASE MTBA"/>
    <property type="match status" value="1"/>
</dbReference>
<dbReference type="InterPro" id="IPR052024">
    <property type="entry name" value="Methanogen_methyltrans"/>
</dbReference>
<dbReference type="AlphaFoldDB" id="A0A1X7IJ05"/>
<gene>
    <name evidence="2" type="ORF">SAMN06275492_10267</name>
</gene>
<proteinExistence type="predicted"/>
<keyword evidence="2" id="KW-0808">Transferase</keyword>
<keyword evidence="3" id="KW-1185">Reference proteome</keyword>
<feature type="domain" description="Uroporphyrinogen decarboxylase (URO-D)" evidence="1">
    <location>
        <begin position="21"/>
        <end position="225"/>
    </location>
</feature>